<dbReference type="Pfam" id="PF01557">
    <property type="entry name" value="FAA_hydrolase"/>
    <property type="match status" value="1"/>
</dbReference>
<dbReference type="GO" id="GO:0016787">
    <property type="term" value="F:hydrolase activity"/>
    <property type="evidence" value="ECO:0007669"/>
    <property type="project" value="UniProtKB-KW"/>
</dbReference>
<keyword evidence="4" id="KW-0378">Hydrolase</keyword>
<feature type="domain" description="Fumarylacetoacetase-like C-terminal" evidence="3">
    <location>
        <begin position="218"/>
        <end position="357"/>
    </location>
</feature>
<comment type="caution">
    <text evidence="4">The sequence shown here is derived from an EMBL/GenBank/DDBJ whole genome shotgun (WGS) entry which is preliminary data.</text>
</comment>
<dbReference type="SUPFAM" id="SSF56529">
    <property type="entry name" value="FAH"/>
    <property type="match status" value="1"/>
</dbReference>
<name>A0A840Z0Q6_9SPHN</name>
<keyword evidence="2" id="KW-0479">Metal-binding</keyword>
<dbReference type="InterPro" id="IPR011234">
    <property type="entry name" value="Fumarylacetoacetase-like_C"/>
</dbReference>
<evidence type="ECO:0000313" key="4">
    <source>
        <dbReference type="EMBL" id="MBB5719711.1"/>
    </source>
</evidence>
<evidence type="ECO:0000256" key="2">
    <source>
        <dbReference type="ARBA" id="ARBA00022723"/>
    </source>
</evidence>
<proteinExistence type="inferred from homology"/>
<comment type="similarity">
    <text evidence="1">Belongs to the FAH family.</text>
</comment>
<dbReference type="InterPro" id="IPR036663">
    <property type="entry name" value="Fumarylacetoacetase_C_sf"/>
</dbReference>
<evidence type="ECO:0000256" key="1">
    <source>
        <dbReference type="ARBA" id="ARBA00010211"/>
    </source>
</evidence>
<protein>
    <submittedName>
        <fullName evidence="4">Fumarylacetoacetate (FAA) hydrolase family protein</fullName>
    </submittedName>
</protein>
<dbReference type="AlphaFoldDB" id="A0A840Z0Q6"/>
<dbReference type="InterPro" id="IPR051121">
    <property type="entry name" value="FAH"/>
</dbReference>
<dbReference type="Gene3D" id="3.90.850.10">
    <property type="entry name" value="Fumarylacetoacetase-like, C-terminal domain"/>
    <property type="match status" value="1"/>
</dbReference>
<accession>A0A840Z0Q6</accession>
<evidence type="ECO:0000313" key="5">
    <source>
        <dbReference type="Proteomes" id="UP000554342"/>
    </source>
</evidence>
<dbReference type="PANTHER" id="PTHR42796">
    <property type="entry name" value="FUMARYLACETOACETATE HYDROLASE DOMAIN-CONTAINING PROTEIN 2A-RELATED"/>
    <property type="match status" value="1"/>
</dbReference>
<dbReference type="Proteomes" id="UP000554342">
    <property type="component" value="Unassembled WGS sequence"/>
</dbReference>
<sequence length="384" mass="40597">MSKNAWEALESSLPEGWQDAKLLGRIDTGEGPTPVLIDTGIVFDMSRVAPTVSMLVADRAFDSAAGQSLGPLAELGLSAAPDGSHRILSPIDLQCVKAAGVTFAISAIERVIEERARGDAGGAAAVRERLEARIGGSIRSVVPGSQEAADLKAALIEDGMWSQYLEVAIGPDAEVFSKSPALATVGWGADIGIRSDSTWNNPEPEVALLADAQGEPVGATLGNDVNLRDFEGRSALLLSKAKDNNASASLGPFIRLFDDNFTLDDVRACDVTLRIEGEDGYVLDGVSSMREISRDPAVLLRQTMSEHHYPDGFILFLGTLFAPIQDRDQPGAGFTHKVGDSVTIASPKLGKLVNRVVTCKQAAPWTMGIGALMHNLAARGLLAK</sequence>
<organism evidence="4 5">
    <name type="scientific">Stakelama sediminis</name>
    <dbReference type="NCBI Taxonomy" id="463200"/>
    <lineage>
        <taxon>Bacteria</taxon>
        <taxon>Pseudomonadati</taxon>
        <taxon>Pseudomonadota</taxon>
        <taxon>Alphaproteobacteria</taxon>
        <taxon>Sphingomonadales</taxon>
        <taxon>Sphingomonadaceae</taxon>
        <taxon>Stakelama</taxon>
    </lineage>
</organism>
<dbReference type="PANTHER" id="PTHR42796:SF7">
    <property type="entry name" value="2-DEHYDRO-3-DEOXY-D-ARABINONATE DEHYDRATASE"/>
    <property type="match status" value="1"/>
</dbReference>
<dbReference type="GO" id="GO:0046872">
    <property type="term" value="F:metal ion binding"/>
    <property type="evidence" value="ECO:0007669"/>
    <property type="project" value="UniProtKB-KW"/>
</dbReference>
<evidence type="ECO:0000259" key="3">
    <source>
        <dbReference type="Pfam" id="PF01557"/>
    </source>
</evidence>
<keyword evidence="5" id="KW-1185">Reference proteome</keyword>
<gene>
    <name evidence="4" type="ORF">FHR23_002659</name>
</gene>
<reference evidence="4 5" key="1">
    <citation type="submission" date="2020-08" db="EMBL/GenBank/DDBJ databases">
        <title>Genomic Encyclopedia of Type Strains, Phase IV (KMG-IV): sequencing the most valuable type-strain genomes for metagenomic binning, comparative biology and taxonomic classification.</title>
        <authorList>
            <person name="Goeker M."/>
        </authorList>
    </citation>
    <scope>NUCLEOTIDE SEQUENCE [LARGE SCALE GENOMIC DNA]</scope>
    <source>
        <strain evidence="4 5">DSM 27203</strain>
    </source>
</reference>
<dbReference type="GO" id="GO:0044281">
    <property type="term" value="P:small molecule metabolic process"/>
    <property type="evidence" value="ECO:0007669"/>
    <property type="project" value="UniProtKB-ARBA"/>
</dbReference>
<dbReference type="EMBL" id="JACIJI010000005">
    <property type="protein sequence ID" value="MBB5719711.1"/>
    <property type="molecule type" value="Genomic_DNA"/>
</dbReference>